<evidence type="ECO:0000256" key="1">
    <source>
        <dbReference type="SAM" id="SignalP"/>
    </source>
</evidence>
<keyword evidence="3" id="KW-1185">Reference proteome</keyword>
<dbReference type="AlphaFoldDB" id="A3UBB2"/>
<evidence type="ECO:0000313" key="2">
    <source>
        <dbReference type="EMBL" id="EAP85913.1"/>
    </source>
</evidence>
<protein>
    <submittedName>
        <fullName evidence="2">Uncharacterized protein</fullName>
    </submittedName>
</protein>
<dbReference type="EMBL" id="CP002046">
    <property type="protein sequence ID" value="EAP85913.1"/>
    <property type="molecule type" value="Genomic_DNA"/>
</dbReference>
<dbReference type="eggNOG" id="ENOG5033CZW">
    <property type="taxonomic scope" value="Bacteria"/>
</dbReference>
<feature type="chain" id="PRO_5002659991" evidence="1">
    <location>
        <begin position="24"/>
        <end position="149"/>
    </location>
</feature>
<organism evidence="2 3">
    <name type="scientific">Croceibacter atlanticus (strain ATCC BAA-628 / JCM 21780 / CIP 108009 / IAM 15332 / KCTC 12090 / HTCC2559)</name>
    <dbReference type="NCBI Taxonomy" id="216432"/>
    <lineage>
        <taxon>Bacteria</taxon>
        <taxon>Pseudomonadati</taxon>
        <taxon>Bacteroidota</taxon>
        <taxon>Flavobacteriia</taxon>
        <taxon>Flavobacteriales</taxon>
        <taxon>Flavobacteriaceae</taxon>
        <taxon>Croceibacter</taxon>
    </lineage>
</organism>
<accession>A3UBB2</accession>
<name>A3UBB2_CROAH</name>
<dbReference type="Proteomes" id="UP000002297">
    <property type="component" value="Chromosome"/>
</dbReference>
<dbReference type="KEGG" id="cat:CA2559_07771"/>
<evidence type="ECO:0000313" key="3">
    <source>
        <dbReference type="Proteomes" id="UP000002297"/>
    </source>
</evidence>
<dbReference type="HOGENOM" id="CLU_1746570_0_0_10"/>
<dbReference type="RefSeq" id="WP_013187299.1">
    <property type="nucleotide sequence ID" value="NC_014230.1"/>
</dbReference>
<dbReference type="OrthoDB" id="1144931at2"/>
<feature type="signal peptide" evidence="1">
    <location>
        <begin position="1"/>
        <end position="23"/>
    </location>
</feature>
<sequence length="149" mass="16994">MKTIIVLIALTVVTLGSSTTSYSQEQLDEVILSNKTTQVYVDDFSKFNKTISSLNNTSFKDILKSTDASQNLVFKTNTISFKINERTYVKSLRQAVNKSDDFSEFISLLESRYPKLHKQISKDDALRDVYYTTRKHTFNGYIADLPSVL</sequence>
<dbReference type="GeneID" id="89453313"/>
<keyword evidence="1" id="KW-0732">Signal</keyword>
<dbReference type="STRING" id="216432.CA2559_07771"/>
<reference evidence="2 3" key="1">
    <citation type="journal article" date="2010" name="J. Bacteriol.">
        <title>The complete genome sequence of Croceibacter atlanticus HTCC2559T.</title>
        <authorList>
            <person name="Oh H.M."/>
            <person name="Kang I."/>
            <person name="Ferriera S."/>
            <person name="Giovannoni S.J."/>
            <person name="Cho J.C."/>
        </authorList>
    </citation>
    <scope>NUCLEOTIDE SEQUENCE [LARGE SCALE GENOMIC DNA]</scope>
    <source>
        <strain evidence="3">ATCC BAA-628 / HTCC2559 / KCTC 12090</strain>
    </source>
</reference>
<proteinExistence type="predicted"/>
<gene>
    <name evidence="2" type="ordered locus">CA2559_07771</name>
</gene>